<accession>A0A0E9WFF6</accession>
<dbReference type="EMBL" id="GBXM01019443">
    <property type="protein sequence ID" value="JAH89134.1"/>
    <property type="molecule type" value="Transcribed_RNA"/>
</dbReference>
<sequence>MKGKIRINLPDVRNVLVSVPIKSYWFLAYKIDDFSYRRKADTSPIKITATFSHFKNVGYQSSFSTAHAVPRSFWQPLQSTKSWFHFSANNLENSIHSASTKCSHQSEQRVDRSRHIPVSTKGLSGWKY</sequence>
<reference evidence="1" key="1">
    <citation type="submission" date="2014-11" db="EMBL/GenBank/DDBJ databases">
        <authorList>
            <person name="Amaro Gonzalez C."/>
        </authorList>
    </citation>
    <scope>NUCLEOTIDE SEQUENCE</scope>
</reference>
<reference evidence="1" key="2">
    <citation type="journal article" date="2015" name="Fish Shellfish Immunol.">
        <title>Early steps in the European eel (Anguilla anguilla)-Vibrio vulnificus interaction in the gills: Role of the RtxA13 toxin.</title>
        <authorList>
            <person name="Callol A."/>
            <person name="Pajuelo D."/>
            <person name="Ebbesson L."/>
            <person name="Teles M."/>
            <person name="MacKenzie S."/>
            <person name="Amaro C."/>
        </authorList>
    </citation>
    <scope>NUCLEOTIDE SEQUENCE</scope>
</reference>
<dbReference type="AlphaFoldDB" id="A0A0E9WFF6"/>
<name>A0A0E9WFF6_ANGAN</name>
<organism evidence="1">
    <name type="scientific">Anguilla anguilla</name>
    <name type="common">European freshwater eel</name>
    <name type="synonym">Muraena anguilla</name>
    <dbReference type="NCBI Taxonomy" id="7936"/>
    <lineage>
        <taxon>Eukaryota</taxon>
        <taxon>Metazoa</taxon>
        <taxon>Chordata</taxon>
        <taxon>Craniata</taxon>
        <taxon>Vertebrata</taxon>
        <taxon>Euteleostomi</taxon>
        <taxon>Actinopterygii</taxon>
        <taxon>Neopterygii</taxon>
        <taxon>Teleostei</taxon>
        <taxon>Anguilliformes</taxon>
        <taxon>Anguillidae</taxon>
        <taxon>Anguilla</taxon>
    </lineage>
</organism>
<protein>
    <submittedName>
        <fullName evidence="1">Uncharacterized protein</fullName>
    </submittedName>
</protein>
<evidence type="ECO:0000313" key="1">
    <source>
        <dbReference type="EMBL" id="JAH89134.1"/>
    </source>
</evidence>
<proteinExistence type="predicted"/>